<dbReference type="AlphaFoldDB" id="A0A5C3LFA9"/>
<evidence type="ECO:0000313" key="2">
    <source>
        <dbReference type="EMBL" id="TFK27181.1"/>
    </source>
</evidence>
<dbReference type="EMBL" id="ML210167">
    <property type="protein sequence ID" value="TFK27181.1"/>
    <property type="molecule type" value="Genomic_DNA"/>
</dbReference>
<sequence>MFSGLDHHLRELADLLYEHNDILCTHPNDLDLSVLPPSWAVPWRQLLEYYVTGSANSDKLPDDLKRLVDAIRALQLPRRPMTIPEENLVALHSTKGMSPKKLHEVKRMASYIKALVEDNGDDHLHIVDVGAGQGYLTRALAHALPSAKILALDADEGQTTGAELKLGNQKRLHKEPNALSGQITHRTALITPLSLLEVVDDWIKGEQADGPVPVLFVALHSCGSLTPDILKAFVDCRSRDSSLTRWRPCGVVVVGCCYNLMYPGGLFTRPLPLSAYHLAAQIPETWLEPLAEVAVSDWNLQPSIELATRKVAWRALLAYTLNSPDAQILQQAVEEEQPKGKKSADVPVKWWLDAQPSESLQPDQIKGVGQTAAAMRLGKIPDSAYTQGWEHFLRVSGKKIGLVWNAESSLFPARDKDLERRIEVLHVLRCLVGPAVESAIVLDRLAWLKGQLRGGDNKPVFQAELINLFDQRTGSGRNIGICVATSLPSFRSGEEQQ</sequence>
<dbReference type="STRING" id="230819.A0A5C3LFA9"/>
<accession>A0A5C3LFA9</accession>
<dbReference type="Pfam" id="PF13679">
    <property type="entry name" value="Methyltransf_32"/>
    <property type="match status" value="1"/>
</dbReference>
<dbReference type="PANTHER" id="PTHR12496:SF0">
    <property type="entry name" value="METHYLTRANSFERASE DOMAIN-CONTAINING PROTEIN"/>
    <property type="match status" value="1"/>
</dbReference>
<protein>
    <recommendedName>
        <fullName evidence="1">Methyltransferase domain-containing protein</fullName>
    </recommendedName>
</protein>
<reference evidence="2 3" key="1">
    <citation type="journal article" date="2019" name="Nat. Ecol. Evol.">
        <title>Megaphylogeny resolves global patterns of mushroom evolution.</title>
        <authorList>
            <person name="Varga T."/>
            <person name="Krizsan K."/>
            <person name="Foldi C."/>
            <person name="Dima B."/>
            <person name="Sanchez-Garcia M."/>
            <person name="Sanchez-Ramirez S."/>
            <person name="Szollosi G.J."/>
            <person name="Szarkandi J.G."/>
            <person name="Papp V."/>
            <person name="Albert L."/>
            <person name="Andreopoulos W."/>
            <person name="Angelini C."/>
            <person name="Antonin V."/>
            <person name="Barry K.W."/>
            <person name="Bougher N.L."/>
            <person name="Buchanan P."/>
            <person name="Buyck B."/>
            <person name="Bense V."/>
            <person name="Catcheside P."/>
            <person name="Chovatia M."/>
            <person name="Cooper J."/>
            <person name="Damon W."/>
            <person name="Desjardin D."/>
            <person name="Finy P."/>
            <person name="Geml J."/>
            <person name="Haridas S."/>
            <person name="Hughes K."/>
            <person name="Justo A."/>
            <person name="Karasinski D."/>
            <person name="Kautmanova I."/>
            <person name="Kiss B."/>
            <person name="Kocsube S."/>
            <person name="Kotiranta H."/>
            <person name="LaButti K.M."/>
            <person name="Lechner B.E."/>
            <person name="Liimatainen K."/>
            <person name="Lipzen A."/>
            <person name="Lukacs Z."/>
            <person name="Mihaltcheva S."/>
            <person name="Morgado L.N."/>
            <person name="Niskanen T."/>
            <person name="Noordeloos M.E."/>
            <person name="Ohm R.A."/>
            <person name="Ortiz-Santana B."/>
            <person name="Ovrebo C."/>
            <person name="Racz N."/>
            <person name="Riley R."/>
            <person name="Savchenko A."/>
            <person name="Shiryaev A."/>
            <person name="Soop K."/>
            <person name="Spirin V."/>
            <person name="Szebenyi C."/>
            <person name="Tomsovsky M."/>
            <person name="Tulloss R.E."/>
            <person name="Uehling J."/>
            <person name="Grigoriev I.V."/>
            <person name="Vagvolgyi C."/>
            <person name="Papp T."/>
            <person name="Martin F.M."/>
            <person name="Miettinen O."/>
            <person name="Hibbett D.S."/>
            <person name="Nagy L.G."/>
        </authorList>
    </citation>
    <scope>NUCLEOTIDE SEQUENCE [LARGE SCALE GENOMIC DNA]</scope>
    <source>
        <strain evidence="2 3">CBS 121175</strain>
    </source>
</reference>
<dbReference type="Gene3D" id="3.40.50.150">
    <property type="entry name" value="Vaccinia Virus protein VP39"/>
    <property type="match status" value="1"/>
</dbReference>
<feature type="domain" description="Methyltransferase" evidence="1">
    <location>
        <begin position="100"/>
        <end position="261"/>
    </location>
</feature>
<evidence type="ECO:0000313" key="3">
    <source>
        <dbReference type="Proteomes" id="UP000307440"/>
    </source>
</evidence>
<evidence type="ECO:0000259" key="1">
    <source>
        <dbReference type="Pfam" id="PF13679"/>
    </source>
</evidence>
<dbReference type="OrthoDB" id="10258156at2759"/>
<dbReference type="InterPro" id="IPR052220">
    <property type="entry name" value="METTL25"/>
</dbReference>
<proteinExistence type="predicted"/>
<keyword evidence="3" id="KW-1185">Reference proteome</keyword>
<dbReference type="InterPro" id="IPR029063">
    <property type="entry name" value="SAM-dependent_MTases_sf"/>
</dbReference>
<gene>
    <name evidence="2" type="ORF">FA15DRAFT_636214</name>
</gene>
<dbReference type="Proteomes" id="UP000307440">
    <property type="component" value="Unassembled WGS sequence"/>
</dbReference>
<dbReference type="SUPFAM" id="SSF53335">
    <property type="entry name" value="S-adenosyl-L-methionine-dependent methyltransferases"/>
    <property type="match status" value="1"/>
</dbReference>
<dbReference type="InterPro" id="IPR025714">
    <property type="entry name" value="Methyltranfer_dom"/>
</dbReference>
<name>A0A5C3LFA9_COPMA</name>
<dbReference type="PANTHER" id="PTHR12496">
    <property type="entry name" value="CGI-41 METHYLTRANSFERASE"/>
    <property type="match status" value="1"/>
</dbReference>
<organism evidence="2 3">
    <name type="scientific">Coprinopsis marcescibilis</name>
    <name type="common">Agaric fungus</name>
    <name type="synonym">Psathyrella marcescibilis</name>
    <dbReference type="NCBI Taxonomy" id="230819"/>
    <lineage>
        <taxon>Eukaryota</taxon>
        <taxon>Fungi</taxon>
        <taxon>Dikarya</taxon>
        <taxon>Basidiomycota</taxon>
        <taxon>Agaricomycotina</taxon>
        <taxon>Agaricomycetes</taxon>
        <taxon>Agaricomycetidae</taxon>
        <taxon>Agaricales</taxon>
        <taxon>Agaricineae</taxon>
        <taxon>Psathyrellaceae</taxon>
        <taxon>Coprinopsis</taxon>
    </lineage>
</organism>